<protein>
    <submittedName>
        <fullName evidence="2">Uncharacterized protein</fullName>
    </submittedName>
</protein>
<sequence>MLRLTTPAYSSPSLANRVVRERQHANSLGGVDSGPHCLNRGLSTYAPHDYGESESSSWNLFVSGNSRLALSEYRPRASRRRAERTRAMCDDECVEPKARRERASEGNYRQTNGGILIGVEATSTQSWRRQPAIRRARGRRRAPPSAAQRRSENALCTASRLRRRATMYASVYYWSSKAAVHISRHSELGGCVGSADDGDMT</sequence>
<dbReference type="EMBL" id="BGZK01000019">
    <property type="protein sequence ID" value="GBP05717.1"/>
    <property type="molecule type" value="Genomic_DNA"/>
</dbReference>
<evidence type="ECO:0000313" key="2">
    <source>
        <dbReference type="EMBL" id="GBP05717.1"/>
    </source>
</evidence>
<feature type="region of interest" description="Disordered" evidence="1">
    <location>
        <begin position="127"/>
        <end position="153"/>
    </location>
</feature>
<keyword evidence="3" id="KW-1185">Reference proteome</keyword>
<comment type="caution">
    <text evidence="2">The sequence shown here is derived from an EMBL/GenBank/DDBJ whole genome shotgun (WGS) entry which is preliminary data.</text>
</comment>
<evidence type="ECO:0000256" key="1">
    <source>
        <dbReference type="SAM" id="MobiDB-lite"/>
    </source>
</evidence>
<gene>
    <name evidence="2" type="ORF">EVAR_5056_1</name>
</gene>
<feature type="compositionally biased region" description="Basic residues" evidence="1">
    <location>
        <begin position="131"/>
        <end position="142"/>
    </location>
</feature>
<reference evidence="2 3" key="1">
    <citation type="journal article" date="2019" name="Commun. Biol.">
        <title>The bagworm genome reveals a unique fibroin gene that provides high tensile strength.</title>
        <authorList>
            <person name="Kono N."/>
            <person name="Nakamura H."/>
            <person name="Ohtoshi R."/>
            <person name="Tomita M."/>
            <person name="Numata K."/>
            <person name="Arakawa K."/>
        </authorList>
    </citation>
    <scope>NUCLEOTIDE SEQUENCE [LARGE SCALE GENOMIC DNA]</scope>
</reference>
<organism evidence="2 3">
    <name type="scientific">Eumeta variegata</name>
    <name type="common">Bagworm moth</name>
    <name type="synonym">Eumeta japonica</name>
    <dbReference type="NCBI Taxonomy" id="151549"/>
    <lineage>
        <taxon>Eukaryota</taxon>
        <taxon>Metazoa</taxon>
        <taxon>Ecdysozoa</taxon>
        <taxon>Arthropoda</taxon>
        <taxon>Hexapoda</taxon>
        <taxon>Insecta</taxon>
        <taxon>Pterygota</taxon>
        <taxon>Neoptera</taxon>
        <taxon>Endopterygota</taxon>
        <taxon>Lepidoptera</taxon>
        <taxon>Glossata</taxon>
        <taxon>Ditrysia</taxon>
        <taxon>Tineoidea</taxon>
        <taxon>Psychidae</taxon>
        <taxon>Oiketicinae</taxon>
        <taxon>Eumeta</taxon>
    </lineage>
</organism>
<proteinExistence type="predicted"/>
<name>A0A4C1SWN6_EUMVA</name>
<accession>A0A4C1SWN6</accession>
<evidence type="ECO:0000313" key="3">
    <source>
        <dbReference type="Proteomes" id="UP000299102"/>
    </source>
</evidence>
<dbReference type="Proteomes" id="UP000299102">
    <property type="component" value="Unassembled WGS sequence"/>
</dbReference>
<dbReference type="AlphaFoldDB" id="A0A4C1SWN6"/>